<keyword evidence="11" id="KW-1185">Reference proteome</keyword>
<evidence type="ECO:0000259" key="9">
    <source>
        <dbReference type="Pfam" id="PF07685"/>
    </source>
</evidence>
<proteinExistence type="predicted"/>
<evidence type="ECO:0000259" key="8">
    <source>
        <dbReference type="Pfam" id="PF01656"/>
    </source>
</evidence>
<dbReference type="Proteomes" id="UP000243002">
    <property type="component" value="Unassembled WGS sequence"/>
</dbReference>
<keyword evidence="3" id="KW-0547">Nucleotide-binding</keyword>
<keyword evidence="4" id="KW-0067">ATP-binding</keyword>
<keyword evidence="5" id="KW-0460">Magnesium</keyword>
<keyword evidence="2" id="KW-0436">Ligase</keyword>
<evidence type="ECO:0000256" key="7">
    <source>
        <dbReference type="SAM" id="MobiDB-lite"/>
    </source>
</evidence>
<dbReference type="PANTHER" id="PTHR43873">
    <property type="entry name" value="COBYRINATE A,C-DIAMIDE SYNTHASE"/>
    <property type="match status" value="1"/>
</dbReference>
<dbReference type="AlphaFoldDB" id="A0A2P7MQZ8"/>
<dbReference type="OrthoDB" id="9764035at2"/>
<dbReference type="GO" id="GO:0005524">
    <property type="term" value="F:ATP binding"/>
    <property type="evidence" value="ECO:0007669"/>
    <property type="project" value="UniProtKB-KW"/>
</dbReference>
<feature type="domain" description="CobB/CobQ-like glutamine amidotransferase" evidence="9">
    <location>
        <begin position="261"/>
        <end position="454"/>
    </location>
</feature>
<feature type="domain" description="CobQ/CobB/MinD/ParA nucleotide binding" evidence="8">
    <location>
        <begin position="4"/>
        <end position="188"/>
    </location>
</feature>
<evidence type="ECO:0000256" key="4">
    <source>
        <dbReference type="ARBA" id="ARBA00022840"/>
    </source>
</evidence>
<evidence type="ECO:0000313" key="11">
    <source>
        <dbReference type="Proteomes" id="UP000243002"/>
    </source>
</evidence>
<name>A0A2P7MQZ8_9CYAN</name>
<dbReference type="GO" id="GO:0042242">
    <property type="term" value="F:cobyrinic acid a,c-diamide synthase activity"/>
    <property type="evidence" value="ECO:0007669"/>
    <property type="project" value="InterPro"/>
</dbReference>
<dbReference type="InterPro" id="IPR004484">
    <property type="entry name" value="CbiA/CobB_synth"/>
</dbReference>
<dbReference type="CDD" id="cd03130">
    <property type="entry name" value="GATase1_CobB"/>
    <property type="match status" value="1"/>
</dbReference>
<dbReference type="NCBIfam" id="TIGR00379">
    <property type="entry name" value="cobB"/>
    <property type="match status" value="1"/>
</dbReference>
<dbReference type="NCBIfam" id="NF002204">
    <property type="entry name" value="PRK01077.1"/>
    <property type="match status" value="1"/>
</dbReference>
<dbReference type="Gene3D" id="3.40.50.880">
    <property type="match status" value="1"/>
</dbReference>
<dbReference type="PROSITE" id="PS51274">
    <property type="entry name" value="GATASE_COBBQ"/>
    <property type="match status" value="1"/>
</dbReference>
<dbReference type="CDD" id="cd05388">
    <property type="entry name" value="CobB_N"/>
    <property type="match status" value="1"/>
</dbReference>
<evidence type="ECO:0000256" key="2">
    <source>
        <dbReference type="ARBA" id="ARBA00022598"/>
    </source>
</evidence>
<comment type="cofactor">
    <cofactor evidence="1">
        <name>Mg(2+)</name>
        <dbReference type="ChEBI" id="CHEBI:18420"/>
    </cofactor>
</comment>
<evidence type="ECO:0000256" key="5">
    <source>
        <dbReference type="ARBA" id="ARBA00022842"/>
    </source>
</evidence>
<dbReference type="EMBL" id="PXXO01000019">
    <property type="protein sequence ID" value="PSJ03622.1"/>
    <property type="molecule type" value="Genomic_DNA"/>
</dbReference>
<dbReference type="Pfam" id="PF07685">
    <property type="entry name" value="GATase_3"/>
    <property type="match status" value="1"/>
</dbReference>
<sequence>MACLIAAPSSGSGKTLLSLCLAAWARAQGLGLQPFKVGPDYLDPQLLSRVSGHTCRNLDPLLCGPEWLERCFSWHGSRADLALVEGVMGLFDGRGPSSEGSSAAVAAQLGLPVVFVVEASRQAGSLAALVRGFRDHGPPAVQLAGVVLNRVGSERHHALLAEALASIEVPLLGVLPHHPSLELPSRHLGLLPPEELQDLEQRQEQWAELAARHLDLEQLLPLLAPPAAEPGAENPIHWCLRQSSHSRQTSHLRQSPQPLPVAIASDAAFHFRYPEAGELLEAVGLEPRAWSPLADEPLPDGCRAVLLPGGYPELHTAQLAASRRSLGDLARAAAAGLPLVAECGGLLLLGEQLADGEGQLQPMAGVLPFKARKGSLSLGYRTATATANGLLVRPGESFCGHEFHRWQLESLPNCDKSVAAGDGLWQLDGWGTAARSEGWTAPNVHASWLHLHWAGCPVIPSRLAAAAARAAPLPTSAASCSPTNPGPRSSKNAGV</sequence>
<reference evidence="10 11" key="1">
    <citation type="journal article" date="2018" name="Environ. Microbiol.">
        <title>Ecological and genomic features of two widespread freshwater picocyanobacteria.</title>
        <authorList>
            <person name="Cabello-Yeves P.J."/>
            <person name="Picazo A."/>
            <person name="Camacho A."/>
            <person name="Callieri C."/>
            <person name="Rosselli R."/>
            <person name="Roda-Garcia J.J."/>
            <person name="Coutinho F.H."/>
            <person name="Rodriguez-Valera F."/>
        </authorList>
    </citation>
    <scope>NUCLEOTIDE SEQUENCE [LARGE SCALE GENOMIC DNA]</scope>
    <source>
        <strain evidence="10 11">Tous</strain>
    </source>
</reference>
<protein>
    <submittedName>
        <fullName evidence="10">Cobyrinate a,c-diamide synthase</fullName>
    </submittedName>
</protein>
<dbReference type="InterPro" id="IPR011698">
    <property type="entry name" value="GATase_3"/>
</dbReference>
<accession>A0A2P7MQZ8</accession>
<feature type="compositionally biased region" description="Polar residues" evidence="7">
    <location>
        <begin position="480"/>
        <end position="495"/>
    </location>
</feature>
<dbReference type="InterPro" id="IPR002586">
    <property type="entry name" value="CobQ/CobB/MinD/ParA_Nub-bd_dom"/>
</dbReference>
<dbReference type="InterPro" id="IPR027417">
    <property type="entry name" value="P-loop_NTPase"/>
</dbReference>
<evidence type="ECO:0000256" key="1">
    <source>
        <dbReference type="ARBA" id="ARBA00001946"/>
    </source>
</evidence>
<organism evidence="10 11">
    <name type="scientific">Cyanobium usitatum str. Tous</name>
    <dbReference type="NCBI Taxonomy" id="2116684"/>
    <lineage>
        <taxon>Bacteria</taxon>
        <taxon>Bacillati</taxon>
        <taxon>Cyanobacteriota</taxon>
        <taxon>Cyanophyceae</taxon>
        <taxon>Synechococcales</taxon>
        <taxon>Prochlorococcaceae</taxon>
        <taxon>Cyanobium</taxon>
    </lineage>
</organism>
<comment type="caution">
    <text evidence="10">The sequence shown here is derived from an EMBL/GenBank/DDBJ whole genome shotgun (WGS) entry which is preliminary data.</text>
</comment>
<evidence type="ECO:0000256" key="3">
    <source>
        <dbReference type="ARBA" id="ARBA00022741"/>
    </source>
</evidence>
<dbReference type="SUPFAM" id="SSF52540">
    <property type="entry name" value="P-loop containing nucleoside triphosphate hydrolases"/>
    <property type="match status" value="1"/>
</dbReference>
<dbReference type="PANTHER" id="PTHR43873:SF1">
    <property type="entry name" value="COBYRINATE A,C-DIAMIDE SYNTHASE"/>
    <property type="match status" value="1"/>
</dbReference>
<dbReference type="Gene3D" id="3.40.50.300">
    <property type="entry name" value="P-loop containing nucleotide triphosphate hydrolases"/>
    <property type="match status" value="1"/>
</dbReference>
<dbReference type="RefSeq" id="WP_106633045.1">
    <property type="nucleotide sequence ID" value="NZ_PXXO01000019.1"/>
</dbReference>
<evidence type="ECO:0000256" key="6">
    <source>
        <dbReference type="ARBA" id="ARBA00022962"/>
    </source>
</evidence>
<keyword evidence="6" id="KW-0315">Glutamine amidotransferase</keyword>
<dbReference type="Pfam" id="PF01656">
    <property type="entry name" value="CbiA"/>
    <property type="match status" value="1"/>
</dbReference>
<dbReference type="InterPro" id="IPR029062">
    <property type="entry name" value="Class_I_gatase-like"/>
</dbReference>
<dbReference type="SUPFAM" id="SSF52317">
    <property type="entry name" value="Class I glutamine amidotransferase-like"/>
    <property type="match status" value="1"/>
</dbReference>
<evidence type="ECO:0000313" key="10">
    <source>
        <dbReference type="EMBL" id="PSJ03622.1"/>
    </source>
</evidence>
<gene>
    <name evidence="10" type="ORF">C7K55_12420</name>
</gene>
<feature type="region of interest" description="Disordered" evidence="7">
    <location>
        <begin position="474"/>
        <end position="495"/>
    </location>
</feature>